<dbReference type="GO" id="GO:0000930">
    <property type="term" value="C:gamma-tubulin complex"/>
    <property type="evidence" value="ECO:0007669"/>
    <property type="project" value="TreeGrafter"/>
</dbReference>
<keyword evidence="5" id="KW-0813">Transport</keyword>
<evidence type="ECO:0000313" key="16">
    <source>
        <dbReference type="Proteomes" id="UP001140562"/>
    </source>
</evidence>
<feature type="transmembrane region" description="Helical" evidence="13">
    <location>
        <begin position="163"/>
        <end position="185"/>
    </location>
</feature>
<comment type="similarity">
    <text evidence="4">Belongs to the major facilitator superfamily. Sugar transporter (TC 2.A.1.1) family.</text>
</comment>
<dbReference type="InterPro" id="IPR020846">
    <property type="entry name" value="MFS_dom"/>
</dbReference>
<organism evidence="15 16">
    <name type="scientific">Didymella glomerata</name>
    <dbReference type="NCBI Taxonomy" id="749621"/>
    <lineage>
        <taxon>Eukaryota</taxon>
        <taxon>Fungi</taxon>
        <taxon>Dikarya</taxon>
        <taxon>Ascomycota</taxon>
        <taxon>Pezizomycotina</taxon>
        <taxon>Dothideomycetes</taxon>
        <taxon>Pleosporomycetidae</taxon>
        <taxon>Pleosporales</taxon>
        <taxon>Pleosporineae</taxon>
        <taxon>Didymellaceae</taxon>
        <taxon>Didymella</taxon>
    </lineage>
</organism>
<keyword evidence="7 13" id="KW-0812">Transmembrane</keyword>
<keyword evidence="8" id="KW-0493">Microtubule</keyword>
<evidence type="ECO:0000256" key="12">
    <source>
        <dbReference type="SAM" id="MobiDB-lite"/>
    </source>
</evidence>
<dbReference type="GO" id="GO:0022857">
    <property type="term" value="F:transmembrane transporter activity"/>
    <property type="evidence" value="ECO:0007669"/>
    <property type="project" value="InterPro"/>
</dbReference>
<evidence type="ECO:0000256" key="7">
    <source>
        <dbReference type="ARBA" id="ARBA00022692"/>
    </source>
</evidence>
<dbReference type="GO" id="GO:0044732">
    <property type="term" value="C:mitotic spindle pole body"/>
    <property type="evidence" value="ECO:0007669"/>
    <property type="project" value="TreeGrafter"/>
</dbReference>
<dbReference type="InterPro" id="IPR007259">
    <property type="entry name" value="GCP"/>
</dbReference>
<dbReference type="GO" id="GO:0000922">
    <property type="term" value="C:spindle pole"/>
    <property type="evidence" value="ECO:0007669"/>
    <property type="project" value="InterPro"/>
</dbReference>
<dbReference type="NCBIfam" id="TIGR00879">
    <property type="entry name" value="SP"/>
    <property type="match status" value="1"/>
</dbReference>
<dbReference type="PANTHER" id="PTHR19302">
    <property type="entry name" value="GAMMA TUBULIN COMPLEX PROTEIN"/>
    <property type="match status" value="1"/>
</dbReference>
<feature type="compositionally biased region" description="Basic and acidic residues" evidence="12">
    <location>
        <begin position="623"/>
        <end position="635"/>
    </location>
</feature>
<feature type="transmembrane region" description="Helical" evidence="13">
    <location>
        <begin position="482"/>
        <end position="503"/>
    </location>
</feature>
<dbReference type="Gene3D" id="1.20.1250.20">
    <property type="entry name" value="MFS general substrate transporter like domains"/>
    <property type="match status" value="1"/>
</dbReference>
<keyword evidence="10 13" id="KW-0472">Membrane</keyword>
<dbReference type="InterPro" id="IPR003663">
    <property type="entry name" value="Sugar/inositol_transpt"/>
</dbReference>
<dbReference type="InterPro" id="IPR041470">
    <property type="entry name" value="GCP_N"/>
</dbReference>
<dbReference type="GO" id="GO:0000278">
    <property type="term" value="P:mitotic cell cycle"/>
    <property type="evidence" value="ECO:0007669"/>
    <property type="project" value="TreeGrafter"/>
</dbReference>
<dbReference type="GO" id="GO:0005874">
    <property type="term" value="C:microtubule"/>
    <property type="evidence" value="ECO:0007669"/>
    <property type="project" value="UniProtKB-KW"/>
</dbReference>
<comment type="subcellular location">
    <subcellularLocation>
        <location evidence="2">Cytoplasm</location>
        <location evidence="2">Cytoskeleton</location>
    </subcellularLocation>
    <subcellularLocation>
        <location evidence="1">Membrane</location>
        <topology evidence="1">Multi-pass membrane protein</topology>
    </subcellularLocation>
</comment>
<evidence type="ECO:0000256" key="9">
    <source>
        <dbReference type="ARBA" id="ARBA00022989"/>
    </source>
</evidence>
<evidence type="ECO:0000256" key="8">
    <source>
        <dbReference type="ARBA" id="ARBA00022701"/>
    </source>
</evidence>
<evidence type="ECO:0000256" key="2">
    <source>
        <dbReference type="ARBA" id="ARBA00004245"/>
    </source>
</evidence>
<dbReference type="InterPro" id="IPR005829">
    <property type="entry name" value="Sugar_transporter_CS"/>
</dbReference>
<dbReference type="SUPFAM" id="SSF103473">
    <property type="entry name" value="MFS general substrate transporter"/>
    <property type="match status" value="1"/>
</dbReference>
<evidence type="ECO:0000259" key="14">
    <source>
        <dbReference type="PROSITE" id="PS50850"/>
    </source>
</evidence>
<evidence type="ECO:0000256" key="3">
    <source>
        <dbReference type="ARBA" id="ARBA00010337"/>
    </source>
</evidence>
<feature type="region of interest" description="Disordered" evidence="12">
    <location>
        <begin position="1"/>
        <end position="25"/>
    </location>
</feature>
<evidence type="ECO:0000256" key="6">
    <source>
        <dbReference type="ARBA" id="ARBA00022490"/>
    </source>
</evidence>
<feature type="region of interest" description="Disordered" evidence="12">
    <location>
        <begin position="595"/>
        <end position="722"/>
    </location>
</feature>
<dbReference type="Proteomes" id="UP001140562">
    <property type="component" value="Unassembled WGS sequence"/>
</dbReference>
<evidence type="ECO:0000313" key="15">
    <source>
        <dbReference type="EMBL" id="KAJ4340880.1"/>
    </source>
</evidence>
<evidence type="ECO:0000256" key="13">
    <source>
        <dbReference type="SAM" id="Phobius"/>
    </source>
</evidence>
<keyword evidence="11" id="KW-0206">Cytoskeleton</keyword>
<dbReference type="Pfam" id="PF04130">
    <property type="entry name" value="GCP_C_terminal"/>
    <property type="match status" value="1"/>
</dbReference>
<evidence type="ECO:0000256" key="10">
    <source>
        <dbReference type="ARBA" id="ARBA00023136"/>
    </source>
</evidence>
<dbReference type="GO" id="GO:0016020">
    <property type="term" value="C:membrane"/>
    <property type="evidence" value="ECO:0007669"/>
    <property type="project" value="UniProtKB-SubCell"/>
</dbReference>
<evidence type="ECO:0000256" key="1">
    <source>
        <dbReference type="ARBA" id="ARBA00004141"/>
    </source>
</evidence>
<dbReference type="EMBL" id="JAPEUV010000014">
    <property type="protein sequence ID" value="KAJ4340880.1"/>
    <property type="molecule type" value="Genomic_DNA"/>
</dbReference>
<accession>A0A9W9C2K6</accession>
<feature type="domain" description="Major facilitator superfamily (MFS) profile" evidence="14">
    <location>
        <begin position="62"/>
        <end position="509"/>
    </location>
</feature>
<dbReference type="GO" id="GO:0051321">
    <property type="term" value="P:meiotic cell cycle"/>
    <property type="evidence" value="ECO:0007669"/>
    <property type="project" value="TreeGrafter"/>
</dbReference>
<dbReference type="GO" id="GO:0051225">
    <property type="term" value="P:spindle assembly"/>
    <property type="evidence" value="ECO:0007669"/>
    <property type="project" value="TreeGrafter"/>
</dbReference>
<dbReference type="FunFam" id="1.20.1250.20:FF:000149">
    <property type="entry name" value="MFS transporter, SP family, general alpha glucoside:H+ symporter"/>
    <property type="match status" value="1"/>
</dbReference>
<comment type="similarity">
    <text evidence="3">Belongs to the TUBGCP family.</text>
</comment>
<feature type="compositionally biased region" description="Polar residues" evidence="12">
    <location>
        <begin position="597"/>
        <end position="608"/>
    </location>
</feature>
<name>A0A9W9C2K6_9PLEO</name>
<reference evidence="15" key="1">
    <citation type="submission" date="2022-10" db="EMBL/GenBank/DDBJ databases">
        <title>Tapping the CABI collections for fungal endophytes: first genome assemblies for Collariella, Neodidymelliopsis, Ascochyta clinopodiicola, Didymella pomorum, Didymosphaeria variabile, Neocosmospora piperis and Neocucurbitaria cava.</title>
        <authorList>
            <person name="Hill R."/>
        </authorList>
    </citation>
    <scope>NUCLEOTIDE SEQUENCE</scope>
    <source>
        <strain evidence="15">IMI 360193</strain>
    </source>
</reference>
<comment type="caution">
    <text evidence="15">The sequence shown here is derived from an EMBL/GenBank/DDBJ whole genome shotgun (WGS) entry which is preliminary data.</text>
</comment>
<dbReference type="PROSITE" id="PS50850">
    <property type="entry name" value="MFS"/>
    <property type="match status" value="1"/>
</dbReference>
<evidence type="ECO:0000256" key="5">
    <source>
        <dbReference type="ARBA" id="ARBA00022448"/>
    </source>
</evidence>
<feature type="compositionally biased region" description="Basic and acidic residues" evidence="12">
    <location>
        <begin position="688"/>
        <end position="701"/>
    </location>
</feature>
<dbReference type="FunFam" id="1.20.120.1900:FF:000011">
    <property type="entry name" value="Spindle pole body component"/>
    <property type="match status" value="1"/>
</dbReference>
<dbReference type="PROSITE" id="PS00217">
    <property type="entry name" value="SUGAR_TRANSPORT_2"/>
    <property type="match status" value="1"/>
</dbReference>
<keyword evidence="16" id="KW-1185">Reference proteome</keyword>
<keyword evidence="9 13" id="KW-1133">Transmembrane helix</keyword>
<dbReference type="GO" id="GO:0043015">
    <property type="term" value="F:gamma-tubulin binding"/>
    <property type="evidence" value="ECO:0007669"/>
    <property type="project" value="InterPro"/>
</dbReference>
<dbReference type="PANTHER" id="PTHR19302:SF13">
    <property type="entry name" value="GAMMA-TUBULIN COMPLEX COMPONENT 2"/>
    <property type="match status" value="1"/>
</dbReference>
<dbReference type="Gene3D" id="1.20.120.1900">
    <property type="entry name" value="Gamma-tubulin complex, C-terminal domain"/>
    <property type="match status" value="1"/>
</dbReference>
<feature type="compositionally biased region" description="Basic and acidic residues" evidence="12">
    <location>
        <begin position="651"/>
        <end position="671"/>
    </location>
</feature>
<sequence length="1507" mass="170032">MADEKDIQPTAAVHPHPPLYEDEQHHKGAADRVINDARLATEKEHNMTLWQGIKLYPKAIGWSILISTCIVMEGYDVCLLNNFFGFPQFKRKYGEQLPNGDWEIPAPWQAGLSNGVIVGEIIGLFLNGWISESIGYRYTLIGCLFLIICFTAIFFTAQTVWHLLIAEILCGIPWGVFQTLTITYASEVCPVALRGYLTTYVNFCWGLGQVIGIGVIRAMVNREDEWSYRIPYALQWMWPVPLIIGIFLAPESPWWLVRKGRLEDAKVSMLRLTSLNRETDFDADEAVAMMVHTTALEEKITKGATYLDCFKGVDLRRTEIVCMAWAIQNLSGNAFSGYSSYFLQQAGLDPSTSYDFAMGQYGINMAGVFGAWFLMKCGVGRRSLYLYGLCGLCTMLFVMGFLGLVPATHRQQGAMATGVMMLVWAMFYQLTVGTVCYSLVAELSTRRLAIKTVVLGRNLYNVIGILTSVLTPYMLNPGEWNWGNYAGFFWAGSCFLSIVYVFFRLPEPRGRTFAELDLLFEKRVPARKFASTQVDVFGEEALEGTHAFEQYEEKPHSGAPSTRCPSAVYKRSRNNKQIQPVRAHTAGHLYGVPSAAISPTSMKPSSATADRRAANANYTSTARPREGDERRESARTTHRSTRSSAMGTAAELRERRTEKREVRERETEIRRTKSPLKHSTESRVNARSRAEKPSRDTERRTAASRQPSEQPLPPWDPQASLIPHTTAPLATRISIPPLASTAPPTLQPAPLAQLSLDAQEKAVIEDLLFVFMGFEGQYIRFSDAYNPHEEKERLLGPQFKILPGLDPSLKDLTKAMLRTATHYIAVETCVEVLSRDQYGAVNHALCAAIRRLLKDYLTLIAQLEHQSLTNDSFTLHILNLHMKQTSHMLFQLYTTGIELLKANGILEDERDEETDDDTNDFENILESLREGGATIKKMCKGGSVLGLITKRLSSMSGDPAARTLLTTLLREASRPYMAMLNEWLHHGGIKDPHAEFLVKEQRSIKRERLDQDYTDEYWEKRYTIRDALVPPQLEAVKDKVLLAGKYLNVVRECGGVDVSKRVEDAPTSFDDPRFLDNVNSAYASANSSLLNLLLTTHQLPARLRSLKHYFFLDRSDFFTYFLEMGELELKKPAKHVNVGKLQSLLDLATRHAGSVAVEDPYKEDIKVQINDVGLTNWLMKIVNVQGLDQEAATSISNYTPANTDNITNDKDITGYQALVFDYNMPFPLSLVVSRVTLTRYQLLFRFLLSLKHLETDLGKCWGEQGKNSMWKHRSKNARVEQWKRKAWTLRARMMVFVQQLTYYCTAEVIEPNWVSLMSRLKEEGLPPEHVGEKVKRTVDELMQDHVDFLATCLKECMLTNSKLLKVNPPLPPAGLACRSLIIVTIINNKIMSTCNMFATFTYSLSRYLVTCDPDLVASVNAEIDLQSPKNASQNRHAVFDPQRLDKMFDMLNKYEDSFTRHLKILLDTLNYLAATETVVFLQLCARLTSAGEGLGGFQVPMGMEGVV</sequence>
<feature type="transmembrane region" description="Helical" evidence="13">
    <location>
        <begin position="197"/>
        <end position="216"/>
    </location>
</feature>
<dbReference type="OrthoDB" id="2192946at2759"/>
<dbReference type="GO" id="GO:0031122">
    <property type="term" value="P:cytoplasmic microtubule organization"/>
    <property type="evidence" value="ECO:0007669"/>
    <property type="project" value="TreeGrafter"/>
</dbReference>
<proteinExistence type="inferred from homology"/>
<feature type="transmembrane region" description="Helical" evidence="13">
    <location>
        <begin position="138"/>
        <end position="157"/>
    </location>
</feature>
<feature type="transmembrane region" description="Helical" evidence="13">
    <location>
        <begin position="59"/>
        <end position="86"/>
    </location>
</feature>
<feature type="transmembrane region" description="Helical" evidence="13">
    <location>
        <begin position="419"/>
        <end position="439"/>
    </location>
</feature>
<dbReference type="GO" id="GO:0051011">
    <property type="term" value="F:microtubule minus-end binding"/>
    <property type="evidence" value="ECO:0007669"/>
    <property type="project" value="TreeGrafter"/>
</dbReference>
<feature type="transmembrane region" description="Helical" evidence="13">
    <location>
        <begin position="384"/>
        <end position="407"/>
    </location>
</feature>
<evidence type="ECO:0000256" key="11">
    <source>
        <dbReference type="ARBA" id="ARBA00023212"/>
    </source>
</evidence>
<dbReference type="InterPro" id="IPR042241">
    <property type="entry name" value="GCP_C_sf"/>
</dbReference>
<protein>
    <submittedName>
        <fullName evidence="15">Gamma tubulin complex Spc97/GCP2 subunit Alp4</fullName>
    </submittedName>
</protein>
<dbReference type="GO" id="GO:0007020">
    <property type="term" value="P:microtubule nucleation"/>
    <property type="evidence" value="ECO:0007669"/>
    <property type="project" value="InterPro"/>
</dbReference>
<evidence type="ECO:0000256" key="4">
    <source>
        <dbReference type="ARBA" id="ARBA00010992"/>
    </source>
</evidence>
<feature type="transmembrane region" description="Helical" evidence="13">
    <location>
        <begin position="106"/>
        <end position="126"/>
    </location>
</feature>
<feature type="region of interest" description="Disordered" evidence="12">
    <location>
        <begin position="550"/>
        <end position="573"/>
    </location>
</feature>
<dbReference type="InterPro" id="IPR005828">
    <property type="entry name" value="MFS_sugar_transport-like"/>
</dbReference>
<dbReference type="InterPro" id="IPR040457">
    <property type="entry name" value="GCP_C"/>
</dbReference>
<feature type="transmembrane region" description="Helical" evidence="13">
    <location>
        <begin position="236"/>
        <end position="257"/>
    </location>
</feature>
<dbReference type="Pfam" id="PF00083">
    <property type="entry name" value="Sugar_tr"/>
    <property type="match status" value="1"/>
</dbReference>
<dbReference type="InterPro" id="IPR036259">
    <property type="entry name" value="MFS_trans_sf"/>
</dbReference>
<gene>
    <name evidence="15" type="primary">alp4</name>
    <name evidence="15" type="ORF">N0V87_002234</name>
</gene>
<dbReference type="Pfam" id="PF17681">
    <property type="entry name" value="GCP_N_terminal"/>
    <property type="match status" value="1"/>
</dbReference>
<keyword evidence="6" id="KW-0963">Cytoplasm</keyword>